<protein>
    <submittedName>
        <fullName evidence="2">Uncharacterized protein</fullName>
    </submittedName>
</protein>
<name>A0A849C1N3_9NOCA</name>
<organism evidence="2 3">
    <name type="scientific">Nocardia uniformis</name>
    <dbReference type="NCBI Taxonomy" id="53432"/>
    <lineage>
        <taxon>Bacteria</taxon>
        <taxon>Bacillati</taxon>
        <taxon>Actinomycetota</taxon>
        <taxon>Actinomycetes</taxon>
        <taxon>Mycobacteriales</taxon>
        <taxon>Nocardiaceae</taxon>
        <taxon>Nocardia</taxon>
    </lineage>
</organism>
<dbReference type="Proteomes" id="UP000586827">
    <property type="component" value="Unassembled WGS sequence"/>
</dbReference>
<keyword evidence="3" id="KW-1185">Reference proteome</keyword>
<accession>A0A849C1N3</accession>
<dbReference type="AlphaFoldDB" id="A0A849C1N3"/>
<evidence type="ECO:0000313" key="3">
    <source>
        <dbReference type="Proteomes" id="UP000586827"/>
    </source>
</evidence>
<sequence length="97" mass="10760">MDIDDALALIGEERPAWWIQYRDGAWAPVWRDGQVGPSFTISQLIQLATDDIAALDAGLVARVIDGEPLGVVDAESGQTWPQPRKVADRTCRRAHRH</sequence>
<reference evidence="2 3" key="1">
    <citation type="submission" date="2020-05" db="EMBL/GenBank/DDBJ databases">
        <title>MicrobeNet Type strains.</title>
        <authorList>
            <person name="Nicholson A.C."/>
        </authorList>
    </citation>
    <scope>NUCLEOTIDE SEQUENCE [LARGE SCALE GENOMIC DNA]</scope>
    <source>
        <strain evidence="2 3">JCM 3224</strain>
    </source>
</reference>
<evidence type="ECO:0000313" key="2">
    <source>
        <dbReference type="EMBL" id="NNH70265.1"/>
    </source>
</evidence>
<gene>
    <name evidence="2" type="ORF">HLB23_10385</name>
</gene>
<feature type="region of interest" description="Disordered" evidence="1">
    <location>
        <begin position="74"/>
        <end position="97"/>
    </location>
</feature>
<dbReference type="RefSeq" id="WP_067528940.1">
    <property type="nucleotide sequence ID" value="NZ_JABELX010000003.1"/>
</dbReference>
<evidence type="ECO:0000256" key="1">
    <source>
        <dbReference type="SAM" id="MobiDB-lite"/>
    </source>
</evidence>
<comment type="caution">
    <text evidence="2">The sequence shown here is derived from an EMBL/GenBank/DDBJ whole genome shotgun (WGS) entry which is preliminary data.</text>
</comment>
<dbReference type="EMBL" id="JABELX010000003">
    <property type="protein sequence ID" value="NNH70265.1"/>
    <property type="molecule type" value="Genomic_DNA"/>
</dbReference>
<proteinExistence type="predicted"/>